<proteinExistence type="predicted"/>
<accession>A0A8J2ZLQ6</accession>
<reference evidence="2" key="2">
    <citation type="submission" date="2020-09" db="EMBL/GenBank/DDBJ databases">
        <authorList>
            <person name="Sun Q."/>
            <person name="Zhou Y."/>
        </authorList>
    </citation>
    <scope>NUCLEOTIDE SEQUENCE</scope>
    <source>
        <strain evidence="2">CGMCC 1.15762</strain>
    </source>
</reference>
<dbReference type="AlphaFoldDB" id="A0A8J2ZLQ6"/>
<reference evidence="2" key="1">
    <citation type="journal article" date="2014" name="Int. J. Syst. Evol. Microbiol.">
        <title>Complete genome sequence of Corynebacterium casei LMG S-19264T (=DSM 44701T), isolated from a smear-ripened cheese.</title>
        <authorList>
            <consortium name="US DOE Joint Genome Institute (JGI-PGF)"/>
            <person name="Walter F."/>
            <person name="Albersmeier A."/>
            <person name="Kalinowski J."/>
            <person name="Ruckert C."/>
        </authorList>
    </citation>
    <scope>NUCLEOTIDE SEQUENCE</scope>
    <source>
        <strain evidence="2">CGMCC 1.15762</strain>
    </source>
</reference>
<evidence type="ECO:0000313" key="3">
    <source>
        <dbReference type="Proteomes" id="UP000617145"/>
    </source>
</evidence>
<keyword evidence="3" id="KW-1185">Reference proteome</keyword>
<protein>
    <submittedName>
        <fullName evidence="2">Uncharacterized protein</fullName>
    </submittedName>
</protein>
<evidence type="ECO:0000256" key="1">
    <source>
        <dbReference type="SAM" id="MobiDB-lite"/>
    </source>
</evidence>
<sequence length="85" mass="8915">MSASGKQEGWLPWGRPSSQVKAMQQDWNRGLRGLSGTGMVCDAHCLPLAPHVGATVSLQSDCGEVTERSGVMGDFAGIGRDLSIA</sequence>
<comment type="caution">
    <text evidence="2">The sequence shown here is derived from an EMBL/GenBank/DDBJ whole genome shotgun (WGS) entry which is preliminary data.</text>
</comment>
<dbReference type="EMBL" id="BMJV01000006">
    <property type="protein sequence ID" value="GGG80399.1"/>
    <property type="molecule type" value="Genomic_DNA"/>
</dbReference>
<dbReference type="Proteomes" id="UP000617145">
    <property type="component" value="Unassembled WGS sequence"/>
</dbReference>
<organism evidence="2 3">
    <name type="scientific">Salipiger pallidus</name>
    <dbReference type="NCBI Taxonomy" id="1775170"/>
    <lineage>
        <taxon>Bacteria</taxon>
        <taxon>Pseudomonadati</taxon>
        <taxon>Pseudomonadota</taxon>
        <taxon>Alphaproteobacteria</taxon>
        <taxon>Rhodobacterales</taxon>
        <taxon>Roseobacteraceae</taxon>
        <taxon>Salipiger</taxon>
    </lineage>
</organism>
<evidence type="ECO:0000313" key="2">
    <source>
        <dbReference type="EMBL" id="GGG80399.1"/>
    </source>
</evidence>
<name>A0A8J2ZLQ6_9RHOB</name>
<gene>
    <name evidence="2" type="ORF">GCM10011415_32210</name>
</gene>
<feature type="region of interest" description="Disordered" evidence="1">
    <location>
        <begin position="1"/>
        <end position="22"/>
    </location>
</feature>